<dbReference type="GO" id="GO:0016020">
    <property type="term" value="C:membrane"/>
    <property type="evidence" value="ECO:0007669"/>
    <property type="project" value="InterPro"/>
</dbReference>
<organism evidence="3 4">
    <name type="scientific">Owenia fusiformis</name>
    <name type="common">Polychaete worm</name>
    <dbReference type="NCBI Taxonomy" id="6347"/>
    <lineage>
        <taxon>Eukaryota</taxon>
        <taxon>Metazoa</taxon>
        <taxon>Spiralia</taxon>
        <taxon>Lophotrochozoa</taxon>
        <taxon>Annelida</taxon>
        <taxon>Polychaeta</taxon>
        <taxon>Sedentaria</taxon>
        <taxon>Canalipalpata</taxon>
        <taxon>Sabellida</taxon>
        <taxon>Oweniida</taxon>
        <taxon>Oweniidae</taxon>
        <taxon>Owenia</taxon>
    </lineage>
</organism>
<evidence type="ECO:0000313" key="3">
    <source>
        <dbReference type="EMBL" id="CAH1792399.1"/>
    </source>
</evidence>
<dbReference type="PROSITE" id="PS51419">
    <property type="entry name" value="RAB"/>
    <property type="match status" value="1"/>
</dbReference>
<dbReference type="SMART" id="SM00173">
    <property type="entry name" value="RAS"/>
    <property type="match status" value="1"/>
</dbReference>
<dbReference type="GO" id="GO:0005525">
    <property type="term" value="F:GTP binding"/>
    <property type="evidence" value="ECO:0007669"/>
    <property type="project" value="UniProtKB-KW"/>
</dbReference>
<dbReference type="SUPFAM" id="SSF52540">
    <property type="entry name" value="P-loop containing nucleoside triphosphate hydrolases"/>
    <property type="match status" value="1"/>
</dbReference>
<gene>
    <name evidence="3" type="ORF">OFUS_LOCUS17362</name>
</gene>
<dbReference type="InterPro" id="IPR020849">
    <property type="entry name" value="Small_GTPase_Ras-type"/>
</dbReference>
<comment type="caution">
    <text evidence="3">The sequence shown here is derived from an EMBL/GenBank/DDBJ whole genome shotgun (WGS) entry which is preliminary data.</text>
</comment>
<dbReference type="PANTHER" id="PTHR24070">
    <property type="entry name" value="RAS, DI-RAS, AND RHEB FAMILY MEMBERS OF SMALL GTPASE SUPERFAMILY"/>
    <property type="match status" value="1"/>
</dbReference>
<proteinExistence type="predicted"/>
<keyword evidence="4" id="KW-1185">Reference proteome</keyword>
<dbReference type="EMBL" id="CAIIXF020000008">
    <property type="protein sequence ID" value="CAH1792399.1"/>
    <property type="molecule type" value="Genomic_DNA"/>
</dbReference>
<dbReference type="InterPro" id="IPR027417">
    <property type="entry name" value="P-loop_NTPase"/>
</dbReference>
<keyword evidence="1" id="KW-0547">Nucleotide-binding</keyword>
<dbReference type="OrthoDB" id="265044at2759"/>
<dbReference type="GO" id="GO:0003924">
    <property type="term" value="F:GTPase activity"/>
    <property type="evidence" value="ECO:0007669"/>
    <property type="project" value="InterPro"/>
</dbReference>
<dbReference type="PROSITE" id="PS51421">
    <property type="entry name" value="RAS"/>
    <property type="match status" value="1"/>
</dbReference>
<dbReference type="Gene3D" id="3.40.50.300">
    <property type="entry name" value="P-loop containing nucleotide triphosphate hydrolases"/>
    <property type="match status" value="1"/>
</dbReference>
<reference evidence="3" key="1">
    <citation type="submission" date="2022-03" db="EMBL/GenBank/DDBJ databases">
        <authorList>
            <person name="Martin C."/>
        </authorList>
    </citation>
    <scope>NUCLEOTIDE SEQUENCE</scope>
</reference>
<dbReference type="InterPro" id="IPR005225">
    <property type="entry name" value="Small_GTP-bd"/>
</dbReference>
<dbReference type="Pfam" id="PF00071">
    <property type="entry name" value="Ras"/>
    <property type="match status" value="1"/>
</dbReference>
<dbReference type="Proteomes" id="UP000749559">
    <property type="component" value="Unassembled WGS sequence"/>
</dbReference>
<dbReference type="InterPro" id="IPR001806">
    <property type="entry name" value="Small_GTPase"/>
</dbReference>
<dbReference type="GO" id="GO:0007165">
    <property type="term" value="P:signal transduction"/>
    <property type="evidence" value="ECO:0007669"/>
    <property type="project" value="InterPro"/>
</dbReference>
<sequence>MKLYDVALLGAGNVGKTALLHYLREETFLAEYSPTIQENYNTIVNLEDGQSLLVNILDTAGFYEFPMMRESNIRSTEAFMVVFALDDQESFEQAISIKRLIDSIKGDTKSTVLLVGNKNEASQKRRIPSEVILKAAAVHFKGNYIETNVTDGCNVLKAFQTVCRALTPRSMRSRSQSEPNKLMTYLRQKLNKKTFQKGSLELIKDNSSQVVSNEYEDILGMNIKQNATPKKPLVAMKSFSFDGPLNIAQLGLNNTPEDMINTDTNQVSEENKTKGKPKTKNVFSKLVHRISKQKLLRTKSFI</sequence>
<protein>
    <submittedName>
        <fullName evidence="3">Uncharacterized protein</fullName>
    </submittedName>
</protein>
<evidence type="ECO:0000313" key="4">
    <source>
        <dbReference type="Proteomes" id="UP000749559"/>
    </source>
</evidence>
<accession>A0A8S4PGQ5</accession>
<dbReference type="SMART" id="SM00175">
    <property type="entry name" value="RAB"/>
    <property type="match status" value="1"/>
</dbReference>
<dbReference type="NCBIfam" id="TIGR00231">
    <property type="entry name" value="small_GTP"/>
    <property type="match status" value="1"/>
</dbReference>
<evidence type="ECO:0000256" key="2">
    <source>
        <dbReference type="ARBA" id="ARBA00023134"/>
    </source>
</evidence>
<dbReference type="PRINTS" id="PR00449">
    <property type="entry name" value="RASTRNSFRMNG"/>
</dbReference>
<dbReference type="AlphaFoldDB" id="A0A8S4PGQ5"/>
<evidence type="ECO:0000256" key="1">
    <source>
        <dbReference type="ARBA" id="ARBA00022741"/>
    </source>
</evidence>
<keyword evidence="2" id="KW-0342">GTP-binding</keyword>
<dbReference type="SMART" id="SM00174">
    <property type="entry name" value="RHO"/>
    <property type="match status" value="1"/>
</dbReference>
<name>A0A8S4PGQ5_OWEFU</name>